<dbReference type="Proteomes" id="UP000004756">
    <property type="component" value="Unassembled WGS sequence"/>
</dbReference>
<dbReference type="HOGENOM" id="CLU_2914158_0_0_9"/>
<dbReference type="EMBL" id="ACCJ01000452">
    <property type="protein sequence ID" value="EEG52404.1"/>
    <property type="molecule type" value="Genomic_DNA"/>
</dbReference>
<organism evidence="1 2">
    <name type="scientific">[Clostridium] asparagiforme DSM 15981</name>
    <dbReference type="NCBI Taxonomy" id="518636"/>
    <lineage>
        <taxon>Bacteria</taxon>
        <taxon>Bacillati</taxon>
        <taxon>Bacillota</taxon>
        <taxon>Clostridia</taxon>
        <taxon>Lachnospirales</taxon>
        <taxon>Lachnospiraceae</taxon>
        <taxon>Enterocloster</taxon>
    </lineage>
</organism>
<gene>
    <name evidence="1" type="ORF">CLOSTASPAR_05587</name>
</gene>
<name>C0D8I9_9FIRM</name>
<proteinExistence type="predicted"/>
<evidence type="ECO:0000313" key="2">
    <source>
        <dbReference type="Proteomes" id="UP000004756"/>
    </source>
</evidence>
<dbReference type="RefSeq" id="WP_007717356.1">
    <property type="nucleotide sequence ID" value="NZ_CP102272.1"/>
</dbReference>
<reference evidence="1 2" key="1">
    <citation type="submission" date="2009-02" db="EMBL/GenBank/DDBJ databases">
        <title>Draft genome sequence of Clostridium asparagiforme (DSM 15981).</title>
        <authorList>
            <person name="Sudarsanam P."/>
            <person name="Ley R."/>
            <person name="Guruge J."/>
            <person name="Turnbaugh P.J."/>
            <person name="Mahowald M."/>
            <person name="Liep D."/>
            <person name="Gordon J."/>
        </authorList>
    </citation>
    <scope>NUCLEOTIDE SEQUENCE [LARGE SCALE GENOMIC DNA]</scope>
    <source>
        <strain evidence="1 2">DSM 15981</strain>
    </source>
</reference>
<comment type="caution">
    <text evidence="1">The sequence shown here is derived from an EMBL/GenBank/DDBJ whole genome shotgun (WGS) entry which is preliminary data.</text>
</comment>
<protein>
    <submittedName>
        <fullName evidence="1">Uncharacterized protein</fullName>
    </submittedName>
</protein>
<dbReference type="AlphaFoldDB" id="C0D8I9"/>
<accession>C0D8I9</accession>
<keyword evidence="2" id="KW-1185">Reference proteome</keyword>
<evidence type="ECO:0000313" key="1">
    <source>
        <dbReference type="EMBL" id="EEG52404.1"/>
    </source>
</evidence>
<sequence>MPGEREDEMAKGTEMTFQTVSALRSWLEEKNFWSDSAEAYDEWLQEFFRYNTITVDGEEWDYLDCWELI</sequence>